<keyword evidence="4" id="KW-0488">Methylation</keyword>
<comment type="similarity">
    <text evidence="9 10">Belongs to the ComGC family.</text>
</comment>
<evidence type="ECO:0000256" key="5">
    <source>
        <dbReference type="ARBA" id="ARBA00022692"/>
    </source>
</evidence>
<keyword evidence="10" id="KW-0813">Transport</keyword>
<keyword evidence="7 10" id="KW-0472">Membrane</keyword>
<gene>
    <name evidence="11" type="primary">comGC</name>
    <name evidence="11" type="ORF">AB1471_01195</name>
</gene>
<comment type="subunit">
    <text evidence="10">Homodimer.</text>
</comment>
<feature type="transmembrane region" description="Helical" evidence="10">
    <location>
        <begin position="12"/>
        <end position="35"/>
    </location>
</feature>
<comment type="caution">
    <text evidence="11">The sequence shown here is derived from an EMBL/GenBank/DDBJ whole genome shotgun (WGS) entry which is preliminary data.</text>
</comment>
<dbReference type="SUPFAM" id="SSF54523">
    <property type="entry name" value="Pili subunits"/>
    <property type="match status" value="1"/>
</dbReference>
<accession>A0ABV3PZE6</accession>
<keyword evidence="8 10" id="KW-0178">Competence</keyword>
<evidence type="ECO:0000256" key="1">
    <source>
        <dbReference type="ARBA" id="ARBA00004162"/>
    </source>
</evidence>
<comment type="function">
    <text evidence="10">Required for transformation and DNA binding.</text>
</comment>
<dbReference type="RefSeq" id="WP_367777690.1">
    <property type="nucleotide sequence ID" value="NZ_JBFMIA010000001.1"/>
</dbReference>
<dbReference type="PIRSF" id="PIRSF029928">
    <property type="entry name" value="Late_competence_ComGC"/>
    <property type="match status" value="1"/>
</dbReference>
<protein>
    <recommendedName>
        <fullName evidence="10">ComG operon protein 3</fullName>
    </recommendedName>
</protein>
<organism evidence="11 12">
    <name type="scientific">Jeotgalibacillus marinus</name>
    <dbReference type="NCBI Taxonomy" id="86667"/>
    <lineage>
        <taxon>Bacteria</taxon>
        <taxon>Bacillati</taxon>
        <taxon>Bacillota</taxon>
        <taxon>Bacilli</taxon>
        <taxon>Bacillales</taxon>
        <taxon>Caryophanaceae</taxon>
        <taxon>Jeotgalibacillus</taxon>
    </lineage>
</organism>
<evidence type="ECO:0000256" key="10">
    <source>
        <dbReference type="PIRNR" id="PIRNR029928"/>
    </source>
</evidence>
<reference evidence="11 12" key="1">
    <citation type="journal article" date="1979" name="Int. J. Syst. Evol. Microbiol.">
        <title>Bacillus globisporus subsp. marinus subsp. nov.</title>
        <authorList>
            <person name="Liu H."/>
        </authorList>
    </citation>
    <scope>NUCLEOTIDE SEQUENCE [LARGE SCALE GENOMIC DNA]</scope>
    <source>
        <strain evidence="11 12">DSM 1297</strain>
    </source>
</reference>
<dbReference type="Gene3D" id="3.30.700.10">
    <property type="entry name" value="Glycoprotein, Type 4 Pilin"/>
    <property type="match status" value="1"/>
</dbReference>
<sequence>MKKTIVKIIQNNRAFTLIEMVIVLLVISILLVVSLPNISKQSSEINSKGCQAFQQMVQAQVESYRMSMKSVPESMEELQNSGYLREDELTCPDGRGLEIDSNGNVTIVEIS</sequence>
<evidence type="ECO:0000256" key="3">
    <source>
        <dbReference type="ARBA" id="ARBA00022475"/>
    </source>
</evidence>
<name>A0ABV3PZE6_9BACL</name>
<dbReference type="Pfam" id="PF07963">
    <property type="entry name" value="N_methyl"/>
    <property type="match status" value="1"/>
</dbReference>
<proteinExistence type="inferred from homology"/>
<evidence type="ECO:0000256" key="4">
    <source>
        <dbReference type="ARBA" id="ARBA00022481"/>
    </source>
</evidence>
<evidence type="ECO:0000313" key="12">
    <source>
        <dbReference type="Proteomes" id="UP001556040"/>
    </source>
</evidence>
<evidence type="ECO:0000256" key="7">
    <source>
        <dbReference type="ARBA" id="ARBA00023136"/>
    </source>
</evidence>
<evidence type="ECO:0000256" key="6">
    <source>
        <dbReference type="ARBA" id="ARBA00022989"/>
    </source>
</evidence>
<dbReference type="InterPro" id="IPR045584">
    <property type="entry name" value="Pilin-like"/>
</dbReference>
<dbReference type="NCBIfam" id="NF040999">
    <property type="entry name" value="pilin_ComGC"/>
    <property type="match status" value="1"/>
</dbReference>
<evidence type="ECO:0000256" key="2">
    <source>
        <dbReference type="ARBA" id="ARBA00004241"/>
    </source>
</evidence>
<dbReference type="Proteomes" id="UP001556040">
    <property type="component" value="Unassembled WGS sequence"/>
</dbReference>
<dbReference type="EMBL" id="JBFMIA010000001">
    <property type="protein sequence ID" value="MEW9500409.1"/>
    <property type="molecule type" value="Genomic_DNA"/>
</dbReference>
<evidence type="ECO:0000256" key="8">
    <source>
        <dbReference type="ARBA" id="ARBA00023287"/>
    </source>
</evidence>
<keyword evidence="12" id="KW-1185">Reference proteome</keyword>
<keyword evidence="6 10" id="KW-1133">Transmembrane helix</keyword>
<evidence type="ECO:0000313" key="11">
    <source>
        <dbReference type="EMBL" id="MEW9500409.1"/>
    </source>
</evidence>
<dbReference type="InterPro" id="IPR012902">
    <property type="entry name" value="N_methyl_site"/>
</dbReference>
<evidence type="ECO:0000256" key="9">
    <source>
        <dbReference type="ARBA" id="ARBA00043982"/>
    </source>
</evidence>
<keyword evidence="5 10" id="KW-0812">Transmembrane</keyword>
<dbReference type="NCBIfam" id="TIGR02532">
    <property type="entry name" value="IV_pilin_GFxxxE"/>
    <property type="match status" value="1"/>
</dbReference>
<keyword evidence="3 10" id="KW-1003">Cell membrane</keyword>
<dbReference type="InterPro" id="IPR016940">
    <property type="entry name" value="ComGC"/>
</dbReference>
<comment type="subcellular location">
    <subcellularLocation>
        <location evidence="1">Cell membrane</location>
        <topology evidence="1">Single-pass membrane protein</topology>
    </subcellularLocation>
    <subcellularLocation>
        <location evidence="2">Cell surface</location>
    </subcellularLocation>
</comment>